<gene>
    <name evidence="1" type="ORF">Fmac_006550</name>
</gene>
<dbReference type="Proteomes" id="UP001603857">
    <property type="component" value="Unassembled WGS sequence"/>
</dbReference>
<accession>A0ABD1NAY9</accession>
<evidence type="ECO:0000313" key="1">
    <source>
        <dbReference type="EMBL" id="KAL2345265.1"/>
    </source>
</evidence>
<sequence length="170" mass="17539">MRHSTKHPASVGNLATFPIHVDQAGGHVDILVQAAPERGPMKRFTLAGPRHRGTGFDDKRVGVGIGKCPSGLHGGEGGEGVGKEGVLAVVFDEGVPKEGGGGEDAAEDGGGVGGGRVCVGDEERNEEVVLLESPVDDARVHLLEVFTALAALQEGGYGGSRTRRRRGLTD</sequence>
<dbReference type="AlphaFoldDB" id="A0ABD1NAY9"/>
<comment type="caution">
    <text evidence="1">The sequence shown here is derived from an EMBL/GenBank/DDBJ whole genome shotgun (WGS) entry which is preliminary data.</text>
</comment>
<keyword evidence="2" id="KW-1185">Reference proteome</keyword>
<evidence type="ECO:0000313" key="2">
    <source>
        <dbReference type="Proteomes" id="UP001603857"/>
    </source>
</evidence>
<proteinExistence type="predicted"/>
<reference evidence="1 2" key="1">
    <citation type="submission" date="2024-08" db="EMBL/GenBank/DDBJ databases">
        <title>Insights into the chromosomal genome structure of Flemingia macrophylla.</title>
        <authorList>
            <person name="Ding Y."/>
            <person name="Zhao Y."/>
            <person name="Bi W."/>
            <person name="Wu M."/>
            <person name="Zhao G."/>
            <person name="Gong Y."/>
            <person name="Li W."/>
            <person name="Zhang P."/>
        </authorList>
    </citation>
    <scope>NUCLEOTIDE SEQUENCE [LARGE SCALE GENOMIC DNA]</scope>
    <source>
        <strain evidence="1">DYQJB</strain>
        <tissue evidence="1">Leaf</tissue>
    </source>
</reference>
<dbReference type="EMBL" id="JBGMDY010000002">
    <property type="protein sequence ID" value="KAL2345265.1"/>
    <property type="molecule type" value="Genomic_DNA"/>
</dbReference>
<name>A0ABD1NAY9_9FABA</name>
<organism evidence="1 2">
    <name type="scientific">Flemingia macrophylla</name>
    <dbReference type="NCBI Taxonomy" id="520843"/>
    <lineage>
        <taxon>Eukaryota</taxon>
        <taxon>Viridiplantae</taxon>
        <taxon>Streptophyta</taxon>
        <taxon>Embryophyta</taxon>
        <taxon>Tracheophyta</taxon>
        <taxon>Spermatophyta</taxon>
        <taxon>Magnoliopsida</taxon>
        <taxon>eudicotyledons</taxon>
        <taxon>Gunneridae</taxon>
        <taxon>Pentapetalae</taxon>
        <taxon>rosids</taxon>
        <taxon>fabids</taxon>
        <taxon>Fabales</taxon>
        <taxon>Fabaceae</taxon>
        <taxon>Papilionoideae</taxon>
        <taxon>50 kb inversion clade</taxon>
        <taxon>NPAAA clade</taxon>
        <taxon>indigoferoid/millettioid clade</taxon>
        <taxon>Phaseoleae</taxon>
        <taxon>Flemingia</taxon>
    </lineage>
</organism>
<protein>
    <submittedName>
        <fullName evidence="1">Uncharacterized protein</fullName>
    </submittedName>
</protein>